<dbReference type="PANTHER" id="PTHR48081:SF8">
    <property type="entry name" value="ALPHA_BETA HYDROLASE FOLD-3 DOMAIN-CONTAINING PROTEIN-RELATED"/>
    <property type="match status" value="1"/>
</dbReference>
<dbReference type="Pfam" id="PF07859">
    <property type="entry name" value="Abhydrolase_3"/>
    <property type="match status" value="1"/>
</dbReference>
<dbReference type="AlphaFoldDB" id="A0A9P9DNY6"/>
<reference evidence="3" key="1">
    <citation type="journal article" date="2021" name="Nat. Commun.">
        <title>Genetic determinants of endophytism in the Arabidopsis root mycobiome.</title>
        <authorList>
            <person name="Mesny F."/>
            <person name="Miyauchi S."/>
            <person name="Thiergart T."/>
            <person name="Pickel B."/>
            <person name="Atanasova L."/>
            <person name="Karlsson M."/>
            <person name="Huettel B."/>
            <person name="Barry K.W."/>
            <person name="Haridas S."/>
            <person name="Chen C."/>
            <person name="Bauer D."/>
            <person name="Andreopoulos W."/>
            <person name="Pangilinan J."/>
            <person name="LaButti K."/>
            <person name="Riley R."/>
            <person name="Lipzen A."/>
            <person name="Clum A."/>
            <person name="Drula E."/>
            <person name="Henrissat B."/>
            <person name="Kohler A."/>
            <person name="Grigoriev I.V."/>
            <person name="Martin F.M."/>
            <person name="Hacquard S."/>
        </authorList>
    </citation>
    <scope>NUCLEOTIDE SEQUENCE</scope>
    <source>
        <strain evidence="3">MPI-CAGE-AT-0147</strain>
    </source>
</reference>
<name>A0A9P9DNY6_9HYPO</name>
<evidence type="ECO:0000313" key="4">
    <source>
        <dbReference type="Proteomes" id="UP000738349"/>
    </source>
</evidence>
<evidence type="ECO:0000256" key="1">
    <source>
        <dbReference type="ARBA" id="ARBA00022801"/>
    </source>
</evidence>
<evidence type="ECO:0000313" key="3">
    <source>
        <dbReference type="EMBL" id="KAH7122980.1"/>
    </source>
</evidence>
<dbReference type="InterPro" id="IPR013094">
    <property type="entry name" value="AB_hydrolase_3"/>
</dbReference>
<dbReference type="GO" id="GO:0016787">
    <property type="term" value="F:hydrolase activity"/>
    <property type="evidence" value="ECO:0007669"/>
    <property type="project" value="UniProtKB-KW"/>
</dbReference>
<dbReference type="OrthoDB" id="408631at2759"/>
<dbReference type="SUPFAM" id="SSF53474">
    <property type="entry name" value="alpha/beta-Hydrolases"/>
    <property type="match status" value="1"/>
</dbReference>
<sequence>MCDFSNYGGVDEEWLAVEASLPPPSTGEEFSLAELRRITNQEREARSARAMKQLSHRVYTHDYLIPTRDGGFVEARSYRPVNARNDALLPVYIHLQGGGFLFGTLDGEAEICARVACSSQVVVLNVNYRHTPEYTYPTPWDDAEDAFEWAHDNMDKFAGDAEKVILGGISAGAWVAASLTLQRHIARETAVRPPIAGQVLMIPCLAYPDCYEPQLQKMKHHSISSYKLNEKAPLLSVTELRFFSDLLKVENPDAKDTKLNPGNASSEQVKGMPPTVLGIVGLDPLRDEALLYAKMLTEAGVPTDVNLFLGLPHGFRWYDEKISASRRWDKVVEEGILWALTEPLPNNEFHIKT</sequence>
<keyword evidence="1 3" id="KW-0378">Hydrolase</keyword>
<evidence type="ECO:0000259" key="2">
    <source>
        <dbReference type="Pfam" id="PF07859"/>
    </source>
</evidence>
<accession>A0A9P9DNY6</accession>
<dbReference type="InterPro" id="IPR050300">
    <property type="entry name" value="GDXG_lipolytic_enzyme"/>
</dbReference>
<dbReference type="Proteomes" id="UP000738349">
    <property type="component" value="Unassembled WGS sequence"/>
</dbReference>
<dbReference type="Gene3D" id="3.40.50.1820">
    <property type="entry name" value="alpha/beta hydrolase"/>
    <property type="match status" value="1"/>
</dbReference>
<proteinExistence type="predicted"/>
<comment type="caution">
    <text evidence="3">The sequence shown here is derived from an EMBL/GenBank/DDBJ whole genome shotgun (WGS) entry which is preliminary data.</text>
</comment>
<keyword evidence="4" id="KW-1185">Reference proteome</keyword>
<dbReference type="PANTHER" id="PTHR48081">
    <property type="entry name" value="AB HYDROLASE SUPERFAMILY PROTEIN C4A8.06C"/>
    <property type="match status" value="1"/>
</dbReference>
<gene>
    <name evidence="3" type="ORF">EDB81DRAFT_813361</name>
</gene>
<dbReference type="InterPro" id="IPR029058">
    <property type="entry name" value="AB_hydrolase_fold"/>
</dbReference>
<feature type="domain" description="Alpha/beta hydrolase fold-3" evidence="2">
    <location>
        <begin position="92"/>
        <end position="315"/>
    </location>
</feature>
<dbReference type="EMBL" id="JAGMUV010000023">
    <property type="protein sequence ID" value="KAH7122980.1"/>
    <property type="molecule type" value="Genomic_DNA"/>
</dbReference>
<protein>
    <submittedName>
        <fullName evidence="3">Alpha/Beta hydrolase protein</fullName>
    </submittedName>
</protein>
<organism evidence="3 4">
    <name type="scientific">Dactylonectria macrodidyma</name>
    <dbReference type="NCBI Taxonomy" id="307937"/>
    <lineage>
        <taxon>Eukaryota</taxon>
        <taxon>Fungi</taxon>
        <taxon>Dikarya</taxon>
        <taxon>Ascomycota</taxon>
        <taxon>Pezizomycotina</taxon>
        <taxon>Sordariomycetes</taxon>
        <taxon>Hypocreomycetidae</taxon>
        <taxon>Hypocreales</taxon>
        <taxon>Nectriaceae</taxon>
        <taxon>Dactylonectria</taxon>
    </lineage>
</organism>